<dbReference type="Proteomes" id="UP000048948">
    <property type="component" value="Unassembled WGS sequence"/>
</dbReference>
<dbReference type="EMBL" id="CNGE01001578">
    <property type="protein sequence ID" value="CKU29781.1"/>
    <property type="molecule type" value="Genomic_DNA"/>
</dbReference>
<name>A0A655AR68_MYCTX</name>
<feature type="compositionally biased region" description="Low complexity" evidence="1">
    <location>
        <begin position="54"/>
        <end position="67"/>
    </location>
</feature>
<accession>A0A655AR68</accession>
<evidence type="ECO:0000256" key="1">
    <source>
        <dbReference type="SAM" id="MobiDB-lite"/>
    </source>
</evidence>
<organism evidence="2 3">
    <name type="scientific">Mycobacterium tuberculosis</name>
    <dbReference type="NCBI Taxonomy" id="1773"/>
    <lineage>
        <taxon>Bacteria</taxon>
        <taxon>Bacillati</taxon>
        <taxon>Actinomycetota</taxon>
        <taxon>Actinomycetes</taxon>
        <taxon>Mycobacteriales</taxon>
        <taxon>Mycobacteriaceae</taxon>
        <taxon>Mycobacterium</taxon>
        <taxon>Mycobacterium tuberculosis complex</taxon>
    </lineage>
</organism>
<feature type="region of interest" description="Disordered" evidence="1">
    <location>
        <begin position="1"/>
        <end position="74"/>
    </location>
</feature>
<feature type="compositionally biased region" description="Low complexity" evidence="1">
    <location>
        <begin position="20"/>
        <end position="44"/>
    </location>
</feature>
<protein>
    <submittedName>
        <fullName evidence="2">Uncharacterized protein</fullName>
    </submittedName>
</protein>
<evidence type="ECO:0000313" key="3">
    <source>
        <dbReference type="Proteomes" id="UP000048948"/>
    </source>
</evidence>
<evidence type="ECO:0000313" key="2">
    <source>
        <dbReference type="EMBL" id="CKU29781.1"/>
    </source>
</evidence>
<reference evidence="2 3" key="1">
    <citation type="submission" date="2015-03" db="EMBL/GenBank/DDBJ databases">
        <authorList>
            <consortium name="Pathogen Informatics"/>
        </authorList>
    </citation>
    <scope>NUCLEOTIDE SEQUENCE [LARGE SCALE GENOMIC DNA]</scope>
    <source>
        <strain evidence="2 3">Bir 172</strain>
    </source>
</reference>
<sequence>MRSNDQPARAAASGSIESRAVMPAGPKAAARAANTASTSTLTASPPYPHATRGTPATAAPDSASATIDTRRRPK</sequence>
<dbReference type="AlphaFoldDB" id="A0A655AR68"/>
<proteinExistence type="predicted"/>
<gene>
    <name evidence="2" type="ORF">ERS027646_04664</name>
</gene>